<organism evidence="3">
    <name type="scientific">Rhizobium sp. ZPR3</name>
    <dbReference type="NCBI Taxonomy" id="3158967"/>
    <lineage>
        <taxon>Bacteria</taxon>
        <taxon>Pseudomonadati</taxon>
        <taxon>Pseudomonadota</taxon>
        <taxon>Alphaproteobacteria</taxon>
        <taxon>Hyphomicrobiales</taxon>
        <taxon>Rhizobiaceae</taxon>
        <taxon>Rhizobium/Agrobacterium group</taxon>
        <taxon>Rhizobium</taxon>
    </lineage>
</organism>
<protein>
    <submittedName>
        <fullName evidence="3">BON domain-containing protein</fullName>
    </submittedName>
</protein>
<feature type="domain" description="BON" evidence="2">
    <location>
        <begin position="15"/>
        <end position="83"/>
    </location>
</feature>
<sequence length="116" mass="12236">MLFLAKSPSMTASSDRYATCAAIRCLIAYAEGLEDCHIEVAAMEGAIVLSGVASTDEARQRAIAIAAEYARTRVVSNIALRADRDPSSHPHPQIELSNSPAPPGQTAAPKTPKETS</sequence>
<keyword evidence="3" id="KW-0614">Plasmid</keyword>
<dbReference type="AlphaFoldDB" id="A0AAU7S200"/>
<dbReference type="RefSeq" id="WP_349961149.1">
    <property type="nucleotide sequence ID" value="NZ_CP157961.1"/>
</dbReference>
<dbReference type="EMBL" id="CP157961">
    <property type="protein sequence ID" value="XBT96470.1"/>
    <property type="molecule type" value="Genomic_DNA"/>
</dbReference>
<reference evidence="3" key="1">
    <citation type="submission" date="2024-06" db="EMBL/GenBank/DDBJ databases">
        <authorList>
            <person name="Li T."/>
            <person name="Gao R."/>
        </authorList>
    </citation>
    <scope>NUCLEOTIDE SEQUENCE</scope>
    <source>
        <strain evidence="3">ZPR3</strain>
        <plasmid evidence="3">unnamed1</plasmid>
    </source>
</reference>
<dbReference type="PROSITE" id="PS50914">
    <property type="entry name" value="BON"/>
    <property type="match status" value="1"/>
</dbReference>
<evidence type="ECO:0000313" key="3">
    <source>
        <dbReference type="EMBL" id="XBT96470.1"/>
    </source>
</evidence>
<feature type="region of interest" description="Disordered" evidence="1">
    <location>
        <begin position="80"/>
        <end position="116"/>
    </location>
</feature>
<dbReference type="InterPro" id="IPR007055">
    <property type="entry name" value="BON_dom"/>
</dbReference>
<gene>
    <name evidence="3" type="ORF">ABM479_23400</name>
</gene>
<name>A0AAU7S200_9HYPH</name>
<accession>A0AAU7S200</accession>
<proteinExistence type="predicted"/>
<geneLocation type="plasmid" evidence="3">
    <name>unnamed1</name>
</geneLocation>
<dbReference type="Pfam" id="PF04972">
    <property type="entry name" value="BON"/>
    <property type="match status" value="1"/>
</dbReference>
<evidence type="ECO:0000259" key="2">
    <source>
        <dbReference type="PROSITE" id="PS50914"/>
    </source>
</evidence>
<evidence type="ECO:0000256" key="1">
    <source>
        <dbReference type="SAM" id="MobiDB-lite"/>
    </source>
</evidence>